<protein>
    <recommendedName>
        <fullName evidence="3">Homeobox domain-containing protein</fullName>
    </recommendedName>
</protein>
<dbReference type="EMBL" id="JARKIE010000036">
    <property type="protein sequence ID" value="KAJ7695955.1"/>
    <property type="molecule type" value="Genomic_DNA"/>
</dbReference>
<dbReference type="Proteomes" id="UP001221757">
    <property type="component" value="Unassembled WGS sequence"/>
</dbReference>
<name>A0AAD7DNV8_MYCRO</name>
<evidence type="ECO:0008006" key="3">
    <source>
        <dbReference type="Google" id="ProtNLM"/>
    </source>
</evidence>
<organism evidence="1 2">
    <name type="scientific">Mycena rosella</name>
    <name type="common">Pink bonnet</name>
    <name type="synonym">Agaricus rosellus</name>
    <dbReference type="NCBI Taxonomy" id="1033263"/>
    <lineage>
        <taxon>Eukaryota</taxon>
        <taxon>Fungi</taxon>
        <taxon>Dikarya</taxon>
        <taxon>Basidiomycota</taxon>
        <taxon>Agaricomycotina</taxon>
        <taxon>Agaricomycetes</taxon>
        <taxon>Agaricomycetidae</taxon>
        <taxon>Agaricales</taxon>
        <taxon>Marasmiineae</taxon>
        <taxon>Mycenaceae</taxon>
        <taxon>Mycena</taxon>
    </lineage>
</organism>
<sequence>AIPRLAIVHIDELCVIWPADPRIPSVESRRAWALARNIVPSRVHDWFSSRRRVAKRLRLKIPADTYELPVDAP</sequence>
<proteinExistence type="predicted"/>
<dbReference type="AlphaFoldDB" id="A0AAD7DNV8"/>
<accession>A0AAD7DNV8</accession>
<evidence type="ECO:0000313" key="2">
    <source>
        <dbReference type="Proteomes" id="UP001221757"/>
    </source>
</evidence>
<feature type="non-terminal residue" evidence="1">
    <location>
        <position position="73"/>
    </location>
</feature>
<gene>
    <name evidence="1" type="ORF">B0H17DRAFT_837302</name>
</gene>
<keyword evidence="2" id="KW-1185">Reference proteome</keyword>
<feature type="non-terminal residue" evidence="1">
    <location>
        <position position="1"/>
    </location>
</feature>
<evidence type="ECO:0000313" key="1">
    <source>
        <dbReference type="EMBL" id="KAJ7695955.1"/>
    </source>
</evidence>
<reference evidence="1" key="1">
    <citation type="submission" date="2023-03" db="EMBL/GenBank/DDBJ databases">
        <title>Massive genome expansion in bonnet fungi (Mycena s.s.) driven by repeated elements and novel gene families across ecological guilds.</title>
        <authorList>
            <consortium name="Lawrence Berkeley National Laboratory"/>
            <person name="Harder C.B."/>
            <person name="Miyauchi S."/>
            <person name="Viragh M."/>
            <person name="Kuo A."/>
            <person name="Thoen E."/>
            <person name="Andreopoulos B."/>
            <person name="Lu D."/>
            <person name="Skrede I."/>
            <person name="Drula E."/>
            <person name="Henrissat B."/>
            <person name="Morin E."/>
            <person name="Kohler A."/>
            <person name="Barry K."/>
            <person name="LaButti K."/>
            <person name="Morin E."/>
            <person name="Salamov A."/>
            <person name="Lipzen A."/>
            <person name="Mereny Z."/>
            <person name="Hegedus B."/>
            <person name="Baldrian P."/>
            <person name="Stursova M."/>
            <person name="Weitz H."/>
            <person name="Taylor A."/>
            <person name="Grigoriev I.V."/>
            <person name="Nagy L.G."/>
            <person name="Martin F."/>
            <person name="Kauserud H."/>
        </authorList>
    </citation>
    <scope>NUCLEOTIDE SEQUENCE</scope>
    <source>
        <strain evidence="1">CBHHK067</strain>
    </source>
</reference>
<comment type="caution">
    <text evidence="1">The sequence shown here is derived from an EMBL/GenBank/DDBJ whole genome shotgun (WGS) entry which is preliminary data.</text>
</comment>